<dbReference type="Proteomes" id="UP000075604">
    <property type="component" value="Unassembled WGS sequence"/>
</dbReference>
<proteinExistence type="inferred from homology"/>
<dbReference type="Pfam" id="PF05954">
    <property type="entry name" value="Phage_GPD"/>
    <property type="match status" value="1"/>
</dbReference>
<comment type="caution">
    <text evidence="3">The sequence shown here is derived from an EMBL/GenBank/DDBJ whole genome shotgun (WGS) entry which is preliminary data.</text>
</comment>
<dbReference type="Gene3D" id="2.40.50.230">
    <property type="entry name" value="Gp5 N-terminal domain"/>
    <property type="match status" value="1"/>
</dbReference>
<organism evidence="3 4">
    <name type="scientific">Sorangium cellulosum</name>
    <name type="common">Polyangium cellulosum</name>
    <dbReference type="NCBI Taxonomy" id="56"/>
    <lineage>
        <taxon>Bacteria</taxon>
        <taxon>Pseudomonadati</taxon>
        <taxon>Myxococcota</taxon>
        <taxon>Polyangia</taxon>
        <taxon>Polyangiales</taxon>
        <taxon>Polyangiaceae</taxon>
        <taxon>Sorangium</taxon>
    </lineage>
</organism>
<dbReference type="InterPro" id="IPR006531">
    <property type="entry name" value="Gp5/Vgr_OB"/>
</dbReference>
<dbReference type="SUPFAM" id="SSF69279">
    <property type="entry name" value="Phage tail proteins"/>
    <property type="match status" value="2"/>
</dbReference>
<reference evidence="3 4" key="1">
    <citation type="submission" date="2014-02" db="EMBL/GenBank/DDBJ databases">
        <title>The small core and large imbalanced accessory genome model reveals a collaborative survival strategy of Sorangium cellulosum strains in nature.</title>
        <authorList>
            <person name="Han K."/>
            <person name="Peng R."/>
            <person name="Blom J."/>
            <person name="Li Y.-Z."/>
        </authorList>
    </citation>
    <scope>NUCLEOTIDE SEQUENCE [LARGE SCALE GENOMIC DNA]</scope>
    <source>
        <strain evidence="3 4">So0157-18</strain>
    </source>
</reference>
<dbReference type="Gene3D" id="3.55.50.10">
    <property type="entry name" value="Baseplate protein-like domains"/>
    <property type="match status" value="1"/>
</dbReference>
<accession>A0A150PM56</accession>
<name>A0A150PM56_SORCE</name>
<gene>
    <name evidence="3" type="ORF">BE04_30710</name>
</gene>
<dbReference type="Pfam" id="PF04717">
    <property type="entry name" value="Phage_base_V"/>
    <property type="match status" value="1"/>
</dbReference>
<dbReference type="AlphaFoldDB" id="A0A150PM56"/>
<evidence type="ECO:0000256" key="1">
    <source>
        <dbReference type="ARBA" id="ARBA00005558"/>
    </source>
</evidence>
<dbReference type="NCBIfam" id="TIGR01646">
    <property type="entry name" value="vgr_GE"/>
    <property type="match status" value="1"/>
</dbReference>
<dbReference type="NCBIfam" id="TIGR03361">
    <property type="entry name" value="VI_Rhs_Vgr"/>
    <property type="match status" value="1"/>
</dbReference>
<dbReference type="InterPro" id="IPR017847">
    <property type="entry name" value="T6SS_RhsGE_Vgr_subset"/>
</dbReference>
<dbReference type="InterPro" id="IPR006533">
    <property type="entry name" value="T6SS_Vgr_RhsGE"/>
</dbReference>
<dbReference type="SUPFAM" id="SSF69255">
    <property type="entry name" value="gp5 N-terminal domain-like"/>
    <property type="match status" value="1"/>
</dbReference>
<comment type="similarity">
    <text evidence="1">Belongs to the VgrG protein family.</text>
</comment>
<sequence>MTTERYRHVDARIESPRFDCEGIQVYALRGREVISRPFSFDLRVACLDPEGLDADQVVGAPVSIVFEREGAEIRRVHGLVWEMDESLDASHEAPLYDLKVVPRLEWLSLVEAQEVFLEMSVPEIIEQKLRRVGLSDQDFDLRLAERYAARELVAQYRESDLAFLSRLAEHLGVSFFFEHDGGVDRVVFSDHQQAFPALEPALLRPRGEHADVYRLDLKTRTIPSLYVVQDYNYRTPNVDLRSLHELPRGAAGGVVEYGGHFKTPEEGALLARIRAEERQVERKVYTGVSDLPGFTAGRRVPLEGPRPMDLLLVEVEHEGKWSVLTHGGSTGEHYYRNTFRAIPAEHTYRPPRLTPRPRIHGLLNAVVEHGIEHGVQRTSQIDEWGRYTVRFLFDTADHAQKQSRWVRMLQPHAGTSYGMRFPLKPGTEVLVGFVDGDPDRPVIVGATYRPDTPSPVTSANAMINKLKSESGILIELRDA</sequence>
<evidence type="ECO:0000313" key="3">
    <source>
        <dbReference type="EMBL" id="KYF56762.1"/>
    </source>
</evidence>
<dbReference type="Gene3D" id="4.10.220.110">
    <property type="match status" value="1"/>
</dbReference>
<evidence type="ECO:0000259" key="2">
    <source>
        <dbReference type="Pfam" id="PF04717"/>
    </source>
</evidence>
<feature type="domain" description="Gp5/Type VI secretion system Vgr protein OB-fold" evidence="2">
    <location>
        <begin position="385"/>
        <end position="448"/>
    </location>
</feature>
<dbReference type="EMBL" id="JELX01002030">
    <property type="protein sequence ID" value="KYF56762.1"/>
    <property type="molecule type" value="Genomic_DNA"/>
</dbReference>
<dbReference type="InterPro" id="IPR037026">
    <property type="entry name" value="Vgr_OB-fold_dom_sf"/>
</dbReference>
<evidence type="ECO:0000313" key="4">
    <source>
        <dbReference type="Proteomes" id="UP000075604"/>
    </source>
</evidence>
<dbReference type="Gene3D" id="2.30.110.50">
    <property type="match status" value="1"/>
</dbReference>
<protein>
    <recommendedName>
        <fullName evidence="2">Gp5/Type VI secretion system Vgr protein OB-fold domain-containing protein</fullName>
    </recommendedName>
</protein>